<feature type="domain" description="Peptidase S1" evidence="7">
    <location>
        <begin position="153"/>
        <end position="386"/>
    </location>
</feature>
<dbReference type="Gene3D" id="2.40.10.10">
    <property type="entry name" value="Trypsin-like serine proteases"/>
    <property type="match status" value="1"/>
</dbReference>
<dbReference type="GO" id="GO:0008061">
    <property type="term" value="F:chitin binding"/>
    <property type="evidence" value="ECO:0007669"/>
    <property type="project" value="InterPro"/>
</dbReference>
<feature type="domain" description="Chitin-binding type-2" evidence="8">
    <location>
        <begin position="27"/>
        <end position="86"/>
    </location>
</feature>
<evidence type="ECO:0000256" key="5">
    <source>
        <dbReference type="ARBA" id="ARBA00023157"/>
    </source>
</evidence>
<reference evidence="9 10" key="1">
    <citation type="submission" date="2024-01" db="EMBL/GenBank/DDBJ databases">
        <title>The genome of the rayed Mediterranean limpet Patella caerulea (Linnaeus, 1758).</title>
        <authorList>
            <person name="Anh-Thu Weber A."/>
            <person name="Halstead-Nussloch G."/>
        </authorList>
    </citation>
    <scope>NUCLEOTIDE SEQUENCE [LARGE SCALE GENOMIC DNA]</scope>
    <source>
        <strain evidence="9">AATW-2023a</strain>
        <tissue evidence="9">Whole specimen</tissue>
    </source>
</reference>
<keyword evidence="1" id="KW-0645">Protease</keyword>
<accession>A0AAN8JE28</accession>
<dbReference type="Pfam" id="PF00089">
    <property type="entry name" value="Trypsin"/>
    <property type="match status" value="1"/>
</dbReference>
<dbReference type="PROSITE" id="PS00135">
    <property type="entry name" value="TRYPSIN_SER"/>
    <property type="match status" value="1"/>
</dbReference>
<dbReference type="PRINTS" id="PR00722">
    <property type="entry name" value="CHYMOTRYPSIN"/>
</dbReference>
<evidence type="ECO:0000256" key="1">
    <source>
        <dbReference type="ARBA" id="ARBA00022670"/>
    </source>
</evidence>
<evidence type="ECO:0000259" key="7">
    <source>
        <dbReference type="PROSITE" id="PS50240"/>
    </source>
</evidence>
<name>A0AAN8JE28_PATCE</name>
<dbReference type="InterPro" id="IPR001314">
    <property type="entry name" value="Peptidase_S1A"/>
</dbReference>
<dbReference type="SUPFAM" id="SSF57625">
    <property type="entry name" value="Invertebrate chitin-binding proteins"/>
    <property type="match status" value="1"/>
</dbReference>
<dbReference type="Gene3D" id="2.170.140.10">
    <property type="entry name" value="Chitin binding domain"/>
    <property type="match status" value="1"/>
</dbReference>
<evidence type="ECO:0000256" key="3">
    <source>
        <dbReference type="ARBA" id="ARBA00022801"/>
    </source>
</evidence>
<proteinExistence type="predicted"/>
<comment type="caution">
    <text evidence="9">The sequence shown here is derived from an EMBL/GenBank/DDBJ whole genome shotgun (WGS) entry which is preliminary data.</text>
</comment>
<keyword evidence="2 6" id="KW-0732">Signal</keyword>
<sequence length="390" mass="44052">MNHCVKLWISVVILCYLLPCIYACRLFKPCTRCDIYYERASDDCRSFVLCRQGRPFPWFRCSAGLVWSTRLKACVWTYTDPTDCLDLKTSKGPSRKRPKPTSKPRFTRKPITIRTTERERTLKPTTPTARWRTPKPKYVRDGKTCGIKSSLNIVGGRAANAGEWPWQASLQIRDKYTRDYQHFCGAVLIAEYWVATAAHCVYGKRQSTLSVLFGAHHLNSLNGQEVRLGISSIITHPYYVDSGNYPCDLALLRLSDPVELADGLVREVCLPDAEDEVIGDCWVTGWGVTLEDEGDYLQELKSDVVNNTHCKDLWRGYIRDDHVCVGLGNTGACRGDSGGPLVCRKNGRYQLSGITSWGEETCTKKGYPNIFTRVSAFVEWINHTMGANPL</sequence>
<dbReference type="EMBL" id="JAZGQO010000010">
    <property type="protein sequence ID" value="KAK6176386.1"/>
    <property type="molecule type" value="Genomic_DNA"/>
</dbReference>
<dbReference type="PANTHER" id="PTHR24252:SF7">
    <property type="entry name" value="HYALIN"/>
    <property type="match status" value="1"/>
</dbReference>
<evidence type="ECO:0000256" key="4">
    <source>
        <dbReference type="ARBA" id="ARBA00022825"/>
    </source>
</evidence>
<dbReference type="PROSITE" id="PS50240">
    <property type="entry name" value="TRYPSIN_DOM"/>
    <property type="match status" value="1"/>
</dbReference>
<keyword evidence="4" id="KW-0720">Serine protease</keyword>
<dbReference type="SMART" id="SM00020">
    <property type="entry name" value="Tryp_SPc"/>
    <property type="match status" value="1"/>
</dbReference>
<evidence type="ECO:0000256" key="6">
    <source>
        <dbReference type="SAM" id="SignalP"/>
    </source>
</evidence>
<dbReference type="InterPro" id="IPR009003">
    <property type="entry name" value="Peptidase_S1_PA"/>
</dbReference>
<evidence type="ECO:0000256" key="2">
    <source>
        <dbReference type="ARBA" id="ARBA00022729"/>
    </source>
</evidence>
<dbReference type="InterPro" id="IPR002557">
    <property type="entry name" value="Chitin-bd_dom"/>
</dbReference>
<feature type="chain" id="PRO_5042815549" evidence="6">
    <location>
        <begin position="24"/>
        <end position="390"/>
    </location>
</feature>
<dbReference type="SUPFAM" id="SSF50494">
    <property type="entry name" value="Trypsin-like serine proteases"/>
    <property type="match status" value="1"/>
</dbReference>
<dbReference type="InterPro" id="IPR043504">
    <property type="entry name" value="Peptidase_S1_PA_chymotrypsin"/>
</dbReference>
<dbReference type="Pfam" id="PF01607">
    <property type="entry name" value="CBM_14"/>
    <property type="match status" value="1"/>
</dbReference>
<dbReference type="FunFam" id="2.40.10.10:FF:000120">
    <property type="entry name" value="Putative serine protease"/>
    <property type="match status" value="1"/>
</dbReference>
<evidence type="ECO:0000259" key="8">
    <source>
        <dbReference type="PROSITE" id="PS50940"/>
    </source>
</evidence>
<feature type="signal peptide" evidence="6">
    <location>
        <begin position="1"/>
        <end position="23"/>
    </location>
</feature>
<evidence type="ECO:0000313" key="10">
    <source>
        <dbReference type="Proteomes" id="UP001347796"/>
    </source>
</evidence>
<dbReference type="InterPro" id="IPR001254">
    <property type="entry name" value="Trypsin_dom"/>
</dbReference>
<keyword evidence="10" id="KW-1185">Reference proteome</keyword>
<dbReference type="GO" id="GO:0004252">
    <property type="term" value="F:serine-type endopeptidase activity"/>
    <property type="evidence" value="ECO:0007669"/>
    <property type="project" value="InterPro"/>
</dbReference>
<dbReference type="CDD" id="cd00190">
    <property type="entry name" value="Tryp_SPc"/>
    <property type="match status" value="1"/>
</dbReference>
<dbReference type="GO" id="GO:0005576">
    <property type="term" value="C:extracellular region"/>
    <property type="evidence" value="ECO:0007669"/>
    <property type="project" value="InterPro"/>
</dbReference>
<dbReference type="AlphaFoldDB" id="A0AAN8JE28"/>
<keyword evidence="5" id="KW-1015">Disulfide bond</keyword>
<dbReference type="PROSITE" id="PS50940">
    <property type="entry name" value="CHIT_BIND_II"/>
    <property type="match status" value="1"/>
</dbReference>
<gene>
    <name evidence="9" type="ORF">SNE40_014683</name>
</gene>
<dbReference type="PANTHER" id="PTHR24252">
    <property type="entry name" value="ACROSIN-RELATED"/>
    <property type="match status" value="1"/>
</dbReference>
<organism evidence="9 10">
    <name type="scientific">Patella caerulea</name>
    <name type="common">Rayed Mediterranean limpet</name>
    <dbReference type="NCBI Taxonomy" id="87958"/>
    <lineage>
        <taxon>Eukaryota</taxon>
        <taxon>Metazoa</taxon>
        <taxon>Spiralia</taxon>
        <taxon>Lophotrochozoa</taxon>
        <taxon>Mollusca</taxon>
        <taxon>Gastropoda</taxon>
        <taxon>Patellogastropoda</taxon>
        <taxon>Patelloidea</taxon>
        <taxon>Patellidae</taxon>
        <taxon>Patella</taxon>
    </lineage>
</organism>
<protein>
    <submittedName>
        <fullName evidence="9">Uncharacterized protein</fullName>
    </submittedName>
</protein>
<dbReference type="InterPro" id="IPR033116">
    <property type="entry name" value="TRYPSIN_SER"/>
</dbReference>
<dbReference type="GO" id="GO:0006508">
    <property type="term" value="P:proteolysis"/>
    <property type="evidence" value="ECO:0007669"/>
    <property type="project" value="UniProtKB-KW"/>
</dbReference>
<dbReference type="Proteomes" id="UP001347796">
    <property type="component" value="Unassembled WGS sequence"/>
</dbReference>
<evidence type="ECO:0000313" key="9">
    <source>
        <dbReference type="EMBL" id="KAK6176386.1"/>
    </source>
</evidence>
<dbReference type="InterPro" id="IPR036508">
    <property type="entry name" value="Chitin-bd_dom_sf"/>
</dbReference>
<keyword evidence="3" id="KW-0378">Hydrolase</keyword>